<name>A0ABW5N6W3_9FLAO</name>
<keyword evidence="1" id="KW-0472">Membrane</keyword>
<proteinExistence type="predicted"/>
<accession>A0ABW5N6W3</accession>
<dbReference type="RefSeq" id="WP_378256828.1">
    <property type="nucleotide sequence ID" value="NZ_JBHSJV010000001.1"/>
</dbReference>
<comment type="caution">
    <text evidence="2">The sequence shown here is derived from an EMBL/GenBank/DDBJ whole genome shotgun (WGS) entry which is preliminary data.</text>
</comment>
<keyword evidence="1" id="KW-0812">Transmembrane</keyword>
<sequence>MARINNILKGKCPKCETGAVFNKQGNQFLAIPKMNEKCPNCNHKFEVEPGFFFGAMYVSYGMTVAECIAIYIISSFFISSLLKIFILIVISILLLSFVNYKYSRLLWMYLFTKKVATS</sequence>
<gene>
    <name evidence="2" type="ORF">ACFSTE_11000</name>
</gene>
<evidence type="ECO:0000313" key="3">
    <source>
        <dbReference type="Proteomes" id="UP001597459"/>
    </source>
</evidence>
<dbReference type="Proteomes" id="UP001597459">
    <property type="component" value="Unassembled WGS sequence"/>
</dbReference>
<reference evidence="3" key="1">
    <citation type="journal article" date="2019" name="Int. J. Syst. Evol. Microbiol.">
        <title>The Global Catalogue of Microorganisms (GCM) 10K type strain sequencing project: providing services to taxonomists for standard genome sequencing and annotation.</title>
        <authorList>
            <consortium name="The Broad Institute Genomics Platform"/>
            <consortium name="The Broad Institute Genome Sequencing Center for Infectious Disease"/>
            <person name="Wu L."/>
            <person name="Ma J."/>
        </authorList>
    </citation>
    <scope>NUCLEOTIDE SEQUENCE [LARGE SCALE GENOMIC DNA]</scope>
    <source>
        <strain evidence="3">KCTC 42423</strain>
    </source>
</reference>
<keyword evidence="3" id="KW-1185">Reference proteome</keyword>
<dbReference type="Pfam" id="PF06170">
    <property type="entry name" value="DUF983"/>
    <property type="match status" value="1"/>
</dbReference>
<evidence type="ECO:0000256" key="1">
    <source>
        <dbReference type="SAM" id="Phobius"/>
    </source>
</evidence>
<evidence type="ECO:0000313" key="2">
    <source>
        <dbReference type="EMBL" id="MFD2591352.1"/>
    </source>
</evidence>
<dbReference type="EMBL" id="JBHULX010000021">
    <property type="protein sequence ID" value="MFD2591352.1"/>
    <property type="molecule type" value="Genomic_DNA"/>
</dbReference>
<feature type="transmembrane region" description="Helical" evidence="1">
    <location>
        <begin position="51"/>
        <end position="74"/>
    </location>
</feature>
<keyword evidence="1" id="KW-1133">Transmembrane helix</keyword>
<feature type="transmembrane region" description="Helical" evidence="1">
    <location>
        <begin position="80"/>
        <end position="100"/>
    </location>
</feature>
<protein>
    <submittedName>
        <fullName evidence="2">DUF983 domain-containing protein</fullName>
    </submittedName>
</protein>
<organism evidence="2 3">
    <name type="scientific">Aquimarina hainanensis</name>
    <dbReference type="NCBI Taxonomy" id="1578017"/>
    <lineage>
        <taxon>Bacteria</taxon>
        <taxon>Pseudomonadati</taxon>
        <taxon>Bacteroidota</taxon>
        <taxon>Flavobacteriia</taxon>
        <taxon>Flavobacteriales</taxon>
        <taxon>Flavobacteriaceae</taxon>
        <taxon>Aquimarina</taxon>
    </lineage>
</organism>
<dbReference type="InterPro" id="IPR009325">
    <property type="entry name" value="DUF983"/>
</dbReference>